<evidence type="ECO:0000313" key="1">
    <source>
        <dbReference type="EMBL" id="MBC8359809.1"/>
    </source>
</evidence>
<reference evidence="1 2" key="1">
    <citation type="submission" date="2020-08" db="EMBL/GenBank/DDBJ databases">
        <title>Bridging the membrane lipid divide: bacteria of the FCB group superphylum have the potential to synthesize archaeal ether lipids.</title>
        <authorList>
            <person name="Villanueva L."/>
            <person name="Von Meijenfeldt F.A.B."/>
            <person name="Westbye A.B."/>
            <person name="Yadav S."/>
            <person name="Hopmans E.C."/>
            <person name="Dutilh B.E."/>
            <person name="Sinninghe Damste J.S."/>
        </authorList>
    </citation>
    <scope>NUCLEOTIDE SEQUENCE [LARGE SCALE GENOMIC DNA]</scope>
    <source>
        <strain evidence="1">NIOZ-UU30</strain>
    </source>
</reference>
<sequence>MEIFNSLKQSSIVQKFEVLDYKRWRSGRYISLKIMLKDKSLLFVREYLDENERTYSFHWQDKNDKLIVRWDNARHHKDIRTYPHHKHSGKTVTESFEISLGEVLAYIEEYAK</sequence>
<gene>
    <name evidence="1" type="ORF">H8E23_00215</name>
</gene>
<dbReference type="Pfam" id="PF20126">
    <property type="entry name" value="TumE"/>
    <property type="match status" value="1"/>
</dbReference>
<accession>A0A8J6NPI5</accession>
<protein>
    <submittedName>
        <fullName evidence="1">Uncharacterized protein</fullName>
    </submittedName>
</protein>
<evidence type="ECO:0000313" key="2">
    <source>
        <dbReference type="Proteomes" id="UP000603434"/>
    </source>
</evidence>
<dbReference type="EMBL" id="JACNJH010000014">
    <property type="protein sequence ID" value="MBC8359809.1"/>
    <property type="molecule type" value="Genomic_DNA"/>
</dbReference>
<dbReference type="InterPro" id="IPR045397">
    <property type="entry name" value="TumE-like"/>
</dbReference>
<proteinExistence type="predicted"/>
<name>A0A8J6NPI5_9BACT</name>
<dbReference type="Proteomes" id="UP000603434">
    <property type="component" value="Unassembled WGS sequence"/>
</dbReference>
<dbReference type="AlphaFoldDB" id="A0A8J6NPI5"/>
<organism evidence="1 2">
    <name type="scientific">Candidatus Desulfatibia profunda</name>
    <dbReference type="NCBI Taxonomy" id="2841695"/>
    <lineage>
        <taxon>Bacteria</taxon>
        <taxon>Pseudomonadati</taxon>
        <taxon>Thermodesulfobacteriota</taxon>
        <taxon>Desulfobacteria</taxon>
        <taxon>Desulfobacterales</taxon>
        <taxon>Desulfobacterales incertae sedis</taxon>
        <taxon>Candidatus Desulfatibia</taxon>
    </lineage>
</organism>
<comment type="caution">
    <text evidence="1">The sequence shown here is derived from an EMBL/GenBank/DDBJ whole genome shotgun (WGS) entry which is preliminary data.</text>
</comment>